<gene>
    <name evidence="3" type="ORF">PR048_025887</name>
</gene>
<accession>A0ABQ9GJT4</accession>
<feature type="domain" description="Apple" evidence="2">
    <location>
        <begin position="140"/>
        <end position="226"/>
    </location>
</feature>
<sequence>MYAGRLDVTGFGRSVCELSATPSGQLDVGFDLYPDPDFDYYEWDRGSSPGCRAGPPTSQQRPLDRWGATAPGPAPSHRPWRPYGGGWGNYEPSPPSWRPSWRPHTEPAQGAVGYPRPQPPQPPPPPPPPPPPSPPPAQDCFLRYRTGFRLDRRAVRVSLSVPSVHECEAECGNQKHFICNTFSFRYSLEPNFPSDNCQLSERLYRDLDPYTDLLPDRDYDIYVRNEHSGTCRPPLRYDVMLWQDHLRVLAECFIRVRTGQRIDHAVVKETLSAHSVVDCEIECLRSRFFTCRLFSYRYGSPVIGGSPHNCQLSDWPFTELDPRRDVLEDTEYELYERGSYGHGCEVDRRPPALPPRPGDVQCYVGYGRPARLLPSSVKSSLSVPSEDDCKAECTKIRDKFIFYCAAFSFRSKQSYYQNAGHNCLLTDIDQRDLRPGLDYAHEDGHWLFAWDSRDPRCSAPVHHHPNHIGHLASTALAIPEPGNAWQKFTVSGRPCRFGTFCTENRVAGFWSCELEGGDAGSFDYCCRLGHHCGYSEGYNYPWCYVGSANRDQWRPCSDQYFPYREHQHDGPGLHHHGDSGPPRHWPVAYLHAEGPPNATVDYPRRIYPQFDDRENYIGLDTYRYSYGKQLEVYPPANRSAPYQQVVQHKEEDRLMFDVVDEKMEASNSSNREIPAPTTTAQTQMVRLHPRLAQMVPAMAEKTQKVPVRVWSWRESDLEGRPTGRVVYRRRVRPGPIFMTATKPVPLTVSKLWQS</sequence>
<evidence type="ECO:0000256" key="1">
    <source>
        <dbReference type="SAM" id="MobiDB-lite"/>
    </source>
</evidence>
<dbReference type="Proteomes" id="UP001159363">
    <property type="component" value="Chromosome 10"/>
</dbReference>
<dbReference type="SMART" id="SM00473">
    <property type="entry name" value="PAN_AP"/>
    <property type="match status" value="3"/>
</dbReference>
<feature type="region of interest" description="Disordered" evidence="1">
    <location>
        <begin position="44"/>
        <end position="82"/>
    </location>
</feature>
<feature type="domain" description="Apple" evidence="2">
    <location>
        <begin position="252"/>
        <end position="339"/>
    </location>
</feature>
<dbReference type="SUPFAM" id="SSF57414">
    <property type="entry name" value="Hairpin loop containing domain-like"/>
    <property type="match status" value="2"/>
</dbReference>
<dbReference type="CDD" id="cd01099">
    <property type="entry name" value="PAN_AP_HGF"/>
    <property type="match status" value="2"/>
</dbReference>
<dbReference type="PROSITE" id="PS50948">
    <property type="entry name" value="PAN"/>
    <property type="match status" value="3"/>
</dbReference>
<dbReference type="Pfam" id="PF00024">
    <property type="entry name" value="PAN_1"/>
    <property type="match status" value="2"/>
</dbReference>
<dbReference type="PANTHER" id="PTHR47327">
    <property type="entry name" value="FI18240P1-RELATED"/>
    <property type="match status" value="1"/>
</dbReference>
<proteinExistence type="predicted"/>
<feature type="compositionally biased region" description="Pro residues" evidence="1">
    <location>
        <begin position="116"/>
        <end position="137"/>
    </location>
</feature>
<dbReference type="EMBL" id="JARBHB010000011">
    <property type="protein sequence ID" value="KAJ8872285.1"/>
    <property type="molecule type" value="Genomic_DNA"/>
</dbReference>
<dbReference type="Gene3D" id="3.50.4.10">
    <property type="entry name" value="Hepatocyte Growth Factor"/>
    <property type="match status" value="3"/>
</dbReference>
<dbReference type="PANTHER" id="PTHR47327:SF13">
    <property type="entry name" value="APPLE DOMAIN-CONTAINING PROTEIN"/>
    <property type="match status" value="1"/>
</dbReference>
<dbReference type="InterPro" id="IPR052774">
    <property type="entry name" value="Celegans_DevNeuronal_Protein"/>
</dbReference>
<keyword evidence="4" id="KW-1185">Reference proteome</keyword>
<name>A0ABQ9GJT4_9NEOP</name>
<evidence type="ECO:0000313" key="3">
    <source>
        <dbReference type="EMBL" id="KAJ8872285.1"/>
    </source>
</evidence>
<feature type="region of interest" description="Disordered" evidence="1">
    <location>
        <begin position="94"/>
        <end position="140"/>
    </location>
</feature>
<evidence type="ECO:0000313" key="4">
    <source>
        <dbReference type="Proteomes" id="UP001159363"/>
    </source>
</evidence>
<comment type="caution">
    <text evidence="3">The sequence shown here is derived from an EMBL/GenBank/DDBJ whole genome shotgun (WGS) entry which is preliminary data.</text>
</comment>
<reference evidence="3 4" key="1">
    <citation type="submission" date="2023-02" db="EMBL/GenBank/DDBJ databases">
        <title>LHISI_Scaffold_Assembly.</title>
        <authorList>
            <person name="Stuart O.P."/>
            <person name="Cleave R."/>
            <person name="Magrath M.J.L."/>
            <person name="Mikheyev A.S."/>
        </authorList>
    </citation>
    <scope>NUCLEOTIDE SEQUENCE [LARGE SCALE GENOMIC DNA]</scope>
    <source>
        <strain evidence="3">Daus_M_001</strain>
        <tissue evidence="3">Leg muscle</tissue>
    </source>
</reference>
<organism evidence="3 4">
    <name type="scientific">Dryococelus australis</name>
    <dbReference type="NCBI Taxonomy" id="614101"/>
    <lineage>
        <taxon>Eukaryota</taxon>
        <taxon>Metazoa</taxon>
        <taxon>Ecdysozoa</taxon>
        <taxon>Arthropoda</taxon>
        <taxon>Hexapoda</taxon>
        <taxon>Insecta</taxon>
        <taxon>Pterygota</taxon>
        <taxon>Neoptera</taxon>
        <taxon>Polyneoptera</taxon>
        <taxon>Phasmatodea</taxon>
        <taxon>Verophasmatodea</taxon>
        <taxon>Anareolatae</taxon>
        <taxon>Phasmatidae</taxon>
        <taxon>Eurycanthinae</taxon>
        <taxon>Dryococelus</taxon>
    </lineage>
</organism>
<protein>
    <recommendedName>
        <fullName evidence="2">Apple domain-containing protein</fullName>
    </recommendedName>
</protein>
<dbReference type="InterPro" id="IPR003609">
    <property type="entry name" value="Pan_app"/>
</dbReference>
<evidence type="ECO:0000259" key="2">
    <source>
        <dbReference type="PROSITE" id="PS50948"/>
    </source>
</evidence>
<feature type="domain" description="Apple" evidence="2">
    <location>
        <begin position="362"/>
        <end position="444"/>
    </location>
</feature>